<dbReference type="GO" id="GO:0044205">
    <property type="term" value="P:'de novo' UMP biosynthetic process"/>
    <property type="evidence" value="ECO:0007669"/>
    <property type="project" value="UniProtKB-UniRule"/>
</dbReference>
<comment type="similarity">
    <text evidence="7">Belongs to the purine/pyrimidine phosphoribosyltransferase family. PyrE subfamily.</text>
</comment>
<dbReference type="InterPro" id="IPR000836">
    <property type="entry name" value="PRTase_dom"/>
</dbReference>
<evidence type="ECO:0000256" key="3">
    <source>
        <dbReference type="ARBA" id="ARBA00022676"/>
    </source>
</evidence>
<keyword evidence="5 7" id="KW-0460">Magnesium</keyword>
<dbReference type="InterPro" id="IPR023031">
    <property type="entry name" value="OPRT"/>
</dbReference>
<dbReference type="PANTHER" id="PTHR19278:SF9">
    <property type="entry name" value="URIDINE 5'-MONOPHOSPHATE SYNTHASE"/>
    <property type="match status" value="1"/>
</dbReference>
<comment type="function">
    <text evidence="7">Catalyzes the transfer of a ribosyl phosphate group from 5-phosphoribose 1-diphosphate to orotate, leading to the formation of orotidine monophosphate (OMP).</text>
</comment>
<feature type="binding site" evidence="7">
    <location>
        <position position="164"/>
    </location>
    <ligand>
        <name>orotate</name>
        <dbReference type="ChEBI" id="CHEBI:30839"/>
    </ligand>
</feature>
<dbReference type="STRING" id="1183438.GKIL_3878"/>
<dbReference type="InterPro" id="IPR004467">
    <property type="entry name" value="Or_phspho_trans_dom"/>
</dbReference>
<evidence type="ECO:0000256" key="6">
    <source>
        <dbReference type="ARBA" id="ARBA00022975"/>
    </source>
</evidence>
<dbReference type="SUPFAM" id="SSF53271">
    <property type="entry name" value="PRTase-like"/>
    <property type="match status" value="1"/>
</dbReference>
<feature type="binding site" description="in other chain" evidence="7">
    <location>
        <position position="106"/>
    </location>
    <ligand>
        <name>5-phospho-alpha-D-ribose 1-diphosphate</name>
        <dbReference type="ChEBI" id="CHEBI:58017"/>
        <note>ligand shared between dimeric partners</note>
    </ligand>
</feature>
<dbReference type="InterPro" id="IPR029057">
    <property type="entry name" value="PRTase-like"/>
</dbReference>
<keyword evidence="4 7" id="KW-0808">Transferase</keyword>
<keyword evidence="3 7" id="KW-0328">Glycosyltransferase</keyword>
<comment type="catalytic activity">
    <reaction evidence="7">
        <text>orotidine 5'-phosphate + diphosphate = orotate + 5-phospho-alpha-D-ribose 1-diphosphate</text>
        <dbReference type="Rhea" id="RHEA:10380"/>
        <dbReference type="ChEBI" id="CHEBI:30839"/>
        <dbReference type="ChEBI" id="CHEBI:33019"/>
        <dbReference type="ChEBI" id="CHEBI:57538"/>
        <dbReference type="ChEBI" id="CHEBI:58017"/>
        <dbReference type="EC" id="2.4.2.10"/>
    </reaction>
</comment>
<feature type="binding site" description="in other chain" evidence="7">
    <location>
        <begin position="132"/>
        <end position="140"/>
    </location>
    <ligand>
        <name>5-phospho-alpha-D-ribose 1-diphosphate</name>
        <dbReference type="ChEBI" id="CHEBI:58017"/>
        <note>ligand shared between dimeric partners</note>
    </ligand>
</feature>
<comment type="pathway">
    <text evidence="1 7">Pyrimidine metabolism; UMP biosynthesis via de novo pathway; UMP from orotate: step 1/2.</text>
</comment>
<evidence type="ECO:0000259" key="8">
    <source>
        <dbReference type="Pfam" id="PF00156"/>
    </source>
</evidence>
<dbReference type="AlphaFoldDB" id="U5QR37"/>
<feature type="binding site" evidence="7">
    <location>
        <position position="111"/>
    </location>
    <ligand>
        <name>5-phospho-alpha-D-ribose 1-diphosphate</name>
        <dbReference type="ChEBI" id="CHEBI:58017"/>
        <note>ligand shared between dimeric partners</note>
    </ligand>
</feature>
<dbReference type="NCBIfam" id="TIGR00336">
    <property type="entry name" value="pyrE"/>
    <property type="match status" value="1"/>
</dbReference>
<dbReference type="CDD" id="cd06223">
    <property type="entry name" value="PRTases_typeI"/>
    <property type="match status" value="1"/>
</dbReference>
<name>U5QR37_GLOK1</name>
<organism evidence="9 10">
    <name type="scientific">Gloeobacter kilaueensis (strain ATCC BAA-2537 / CCAP 1431/1 / ULC 316 / JS1)</name>
    <dbReference type="NCBI Taxonomy" id="1183438"/>
    <lineage>
        <taxon>Bacteria</taxon>
        <taxon>Bacillati</taxon>
        <taxon>Cyanobacteriota</taxon>
        <taxon>Cyanophyceae</taxon>
        <taxon>Gloeobacterales</taxon>
        <taxon>Gloeobacteraceae</taxon>
        <taxon>Gloeobacter</taxon>
    </lineage>
</organism>
<dbReference type="GO" id="GO:0000287">
    <property type="term" value="F:magnesium ion binding"/>
    <property type="evidence" value="ECO:0007669"/>
    <property type="project" value="UniProtKB-UniRule"/>
</dbReference>
<evidence type="ECO:0000256" key="1">
    <source>
        <dbReference type="ARBA" id="ARBA00004889"/>
    </source>
</evidence>
<feature type="domain" description="Phosphoribosyltransferase" evidence="8">
    <location>
        <begin position="92"/>
        <end position="171"/>
    </location>
</feature>
<evidence type="ECO:0000313" key="9">
    <source>
        <dbReference type="EMBL" id="AGY60124.1"/>
    </source>
</evidence>
<dbReference type="Pfam" id="PF00156">
    <property type="entry name" value="Pribosyltran"/>
    <property type="match status" value="1"/>
</dbReference>
<dbReference type="PATRIC" id="fig|1183438.3.peg.3815"/>
<comment type="subunit">
    <text evidence="7">Homodimer.</text>
</comment>
<dbReference type="Proteomes" id="UP000017396">
    <property type="component" value="Chromosome"/>
</dbReference>
<dbReference type="eggNOG" id="COG0461">
    <property type="taxonomic scope" value="Bacteria"/>
</dbReference>
<dbReference type="Gene3D" id="3.40.50.2020">
    <property type="match status" value="1"/>
</dbReference>
<dbReference type="PANTHER" id="PTHR19278">
    <property type="entry name" value="OROTATE PHOSPHORIBOSYLTRANSFERASE"/>
    <property type="match status" value="1"/>
</dbReference>
<comment type="caution">
    <text evidence="7">Lacks conserved residue(s) required for the propagation of feature annotation.</text>
</comment>
<feature type="binding site" evidence="7">
    <location>
        <position position="136"/>
    </location>
    <ligand>
        <name>orotate</name>
        <dbReference type="ChEBI" id="CHEBI:30839"/>
    </ligand>
</feature>
<dbReference type="RefSeq" id="WP_023175449.1">
    <property type="nucleotide sequence ID" value="NC_022600.1"/>
</dbReference>
<evidence type="ECO:0000256" key="5">
    <source>
        <dbReference type="ARBA" id="ARBA00022842"/>
    </source>
</evidence>
<evidence type="ECO:0000256" key="4">
    <source>
        <dbReference type="ARBA" id="ARBA00022679"/>
    </source>
</evidence>
<accession>U5QR37</accession>
<dbReference type="KEGG" id="glj:GKIL_3878"/>
<evidence type="ECO:0000256" key="2">
    <source>
        <dbReference type="ARBA" id="ARBA00011971"/>
    </source>
</evidence>
<keyword evidence="6 7" id="KW-0665">Pyrimidine biosynthesis</keyword>
<evidence type="ECO:0000313" key="10">
    <source>
        <dbReference type="Proteomes" id="UP000017396"/>
    </source>
</evidence>
<dbReference type="EC" id="2.4.2.10" evidence="2 7"/>
<keyword evidence="10" id="KW-1185">Reference proteome</keyword>
<feature type="binding site" evidence="7">
    <location>
        <position position="109"/>
    </location>
    <ligand>
        <name>5-phospho-alpha-D-ribose 1-diphosphate</name>
        <dbReference type="ChEBI" id="CHEBI:58017"/>
        <note>ligand shared between dimeric partners</note>
    </ligand>
</feature>
<dbReference type="UniPathway" id="UPA00070">
    <property type="reaction ID" value="UER00119"/>
</dbReference>
<comment type="cofactor">
    <cofactor evidence="7">
        <name>Mg(2+)</name>
        <dbReference type="ChEBI" id="CHEBI:18420"/>
    </cofactor>
</comment>
<gene>
    <name evidence="7 9" type="primary">pyrE</name>
    <name evidence="9" type="ORF">GKIL_3878</name>
</gene>
<reference evidence="9 10" key="1">
    <citation type="journal article" date="2013" name="PLoS ONE">
        <title>Cultivation and Complete Genome Sequencing of Gloeobacter kilaueensis sp. nov., from a Lava Cave in Kilauea Caldera, Hawai'i.</title>
        <authorList>
            <person name="Saw J.H."/>
            <person name="Schatz M."/>
            <person name="Brown M.V."/>
            <person name="Kunkel D.D."/>
            <person name="Foster J.S."/>
            <person name="Shick H."/>
            <person name="Christensen S."/>
            <person name="Hou S."/>
            <person name="Wan X."/>
            <person name="Donachie S.P."/>
        </authorList>
    </citation>
    <scope>NUCLEOTIDE SEQUENCE [LARGE SCALE GENOMIC DNA]</scope>
    <source>
        <strain evidence="10">JS</strain>
    </source>
</reference>
<dbReference type="GO" id="GO:0019856">
    <property type="term" value="P:pyrimidine nucleobase biosynthetic process"/>
    <property type="evidence" value="ECO:0007669"/>
    <property type="project" value="TreeGrafter"/>
</dbReference>
<dbReference type="FunFam" id="3.40.50.2020:FF:000029">
    <property type="entry name" value="Orotate phosphoribosyltransferase"/>
    <property type="match status" value="1"/>
</dbReference>
<dbReference type="GO" id="GO:0004588">
    <property type="term" value="F:orotate phosphoribosyltransferase activity"/>
    <property type="evidence" value="ECO:0007669"/>
    <property type="project" value="UniProtKB-UniRule"/>
</dbReference>
<evidence type="ECO:0000256" key="7">
    <source>
        <dbReference type="HAMAP-Rule" id="MF_01208"/>
    </source>
</evidence>
<dbReference type="HOGENOM" id="CLU_074878_2_1_3"/>
<protein>
    <recommendedName>
        <fullName evidence="2 7">Orotate phosphoribosyltransferase</fullName>
        <shortName evidence="7">OPRT</shortName>
        <shortName evidence="7">OPRTase</shortName>
        <ecNumber evidence="2 7">2.4.2.10</ecNumber>
    </recommendedName>
</protein>
<dbReference type="EMBL" id="CP003587">
    <property type="protein sequence ID" value="AGY60124.1"/>
    <property type="molecule type" value="Genomic_DNA"/>
</dbReference>
<dbReference type="HAMAP" id="MF_01208">
    <property type="entry name" value="PyrE"/>
    <property type="match status" value="1"/>
</dbReference>
<dbReference type="OrthoDB" id="9785917at2"/>
<proteinExistence type="inferred from homology"/>
<sequence length="193" mass="20771">MPSPLDWDSARRQRELLALMRELCYREGDFKLSSGQTSTYYIDSKKATLHPLGALLVGLVLYDRLPEAVQAIGGLTLGADPIVTAVAVVAALKDPGRDFAAFIVRKEVKKHGSQQWLEGPPIAAGSTVAIVDDVVTTGASGLLAAEKAEAAGLKVAAILALVDRRQGGGELYAERGYRFEPVFTIDDFRSQKE</sequence>
<feature type="binding site" evidence="7">
    <location>
        <position position="105"/>
    </location>
    <ligand>
        <name>5-phospho-alpha-D-ribose 1-diphosphate</name>
        <dbReference type="ChEBI" id="CHEBI:58017"/>
        <note>ligand shared between dimeric partners</note>
    </ligand>
</feature>